<name>A0A7W9EK54_9SPHN</name>
<evidence type="ECO:0000313" key="11">
    <source>
        <dbReference type="Proteomes" id="UP000557739"/>
    </source>
</evidence>
<comment type="similarity">
    <text evidence="2">Belongs to the bacterial sugar transferase family.</text>
</comment>
<comment type="caution">
    <text evidence="10">The sequence shown here is derived from an EMBL/GenBank/DDBJ whole genome shotgun (WGS) entry which is preliminary data.</text>
</comment>
<gene>
    <name evidence="10" type="ORF">FHR19_002682</name>
</gene>
<comment type="subcellular location">
    <subcellularLocation>
        <location evidence="1">Membrane</location>
        <topology evidence="1">Multi-pass membrane protein</topology>
    </subcellularLocation>
</comment>
<evidence type="ECO:0000256" key="2">
    <source>
        <dbReference type="ARBA" id="ARBA00006464"/>
    </source>
</evidence>
<keyword evidence="7" id="KW-0270">Exopolysaccharide synthesis</keyword>
<evidence type="ECO:0000259" key="9">
    <source>
        <dbReference type="Pfam" id="PF02397"/>
    </source>
</evidence>
<keyword evidence="5 8" id="KW-1133">Transmembrane helix</keyword>
<dbReference type="Proteomes" id="UP000557739">
    <property type="component" value="Unassembled WGS sequence"/>
</dbReference>
<feature type="transmembrane region" description="Helical" evidence="8">
    <location>
        <begin position="127"/>
        <end position="147"/>
    </location>
</feature>
<keyword evidence="3 10" id="KW-0808">Transferase</keyword>
<evidence type="ECO:0000256" key="1">
    <source>
        <dbReference type="ARBA" id="ARBA00004141"/>
    </source>
</evidence>
<protein>
    <submittedName>
        <fullName evidence="10">Exopolysaccharide biosynthesis polyprenyl glycosylphosphotransferase</fullName>
    </submittedName>
</protein>
<feature type="transmembrane region" description="Helical" evidence="8">
    <location>
        <begin position="274"/>
        <end position="298"/>
    </location>
</feature>
<dbReference type="InterPro" id="IPR003362">
    <property type="entry name" value="Bact_transf"/>
</dbReference>
<evidence type="ECO:0000256" key="4">
    <source>
        <dbReference type="ARBA" id="ARBA00022692"/>
    </source>
</evidence>
<reference evidence="10 11" key="1">
    <citation type="submission" date="2020-08" db="EMBL/GenBank/DDBJ databases">
        <title>Genomic Encyclopedia of Type Strains, Phase IV (KMG-IV): sequencing the most valuable type-strain genomes for metagenomic binning, comparative biology and taxonomic classification.</title>
        <authorList>
            <person name="Goeker M."/>
        </authorList>
    </citation>
    <scope>NUCLEOTIDE SEQUENCE [LARGE SCALE GENOMIC DNA]</scope>
    <source>
        <strain evidence="10 11">DSM 27244</strain>
    </source>
</reference>
<evidence type="ECO:0000313" key="10">
    <source>
        <dbReference type="EMBL" id="MBB5699316.1"/>
    </source>
</evidence>
<evidence type="ECO:0000256" key="5">
    <source>
        <dbReference type="ARBA" id="ARBA00022989"/>
    </source>
</evidence>
<proteinExistence type="inferred from homology"/>
<dbReference type="GO" id="GO:0016020">
    <property type="term" value="C:membrane"/>
    <property type="evidence" value="ECO:0007669"/>
    <property type="project" value="UniProtKB-SubCell"/>
</dbReference>
<dbReference type="PANTHER" id="PTHR30576:SF0">
    <property type="entry name" value="UNDECAPRENYL-PHOSPHATE N-ACETYLGALACTOSAMINYL 1-PHOSPHATE TRANSFERASE-RELATED"/>
    <property type="match status" value="1"/>
</dbReference>
<keyword evidence="6 8" id="KW-0472">Membrane</keyword>
<dbReference type="PANTHER" id="PTHR30576">
    <property type="entry name" value="COLANIC BIOSYNTHESIS UDP-GLUCOSE LIPID CARRIER TRANSFERASE"/>
    <property type="match status" value="1"/>
</dbReference>
<dbReference type="EMBL" id="JACIJJ010000004">
    <property type="protein sequence ID" value="MBB5699316.1"/>
    <property type="molecule type" value="Genomic_DNA"/>
</dbReference>
<dbReference type="GO" id="GO:0000271">
    <property type="term" value="P:polysaccharide biosynthetic process"/>
    <property type="evidence" value="ECO:0007669"/>
    <property type="project" value="UniProtKB-KW"/>
</dbReference>
<accession>A0A7W9EK54</accession>
<evidence type="ECO:0000256" key="7">
    <source>
        <dbReference type="ARBA" id="ARBA00023169"/>
    </source>
</evidence>
<dbReference type="NCBIfam" id="TIGR03025">
    <property type="entry name" value="EPS_sugtrans"/>
    <property type="match status" value="1"/>
</dbReference>
<evidence type="ECO:0000256" key="6">
    <source>
        <dbReference type="ARBA" id="ARBA00023136"/>
    </source>
</evidence>
<keyword evidence="11" id="KW-1185">Reference proteome</keyword>
<evidence type="ECO:0000256" key="3">
    <source>
        <dbReference type="ARBA" id="ARBA00022679"/>
    </source>
</evidence>
<evidence type="ECO:0000256" key="8">
    <source>
        <dbReference type="SAM" id="Phobius"/>
    </source>
</evidence>
<feature type="domain" description="Bacterial sugar transferase" evidence="9">
    <location>
        <begin position="272"/>
        <end position="459"/>
    </location>
</feature>
<dbReference type="GO" id="GO:0016780">
    <property type="term" value="F:phosphotransferase activity, for other substituted phosphate groups"/>
    <property type="evidence" value="ECO:0007669"/>
    <property type="project" value="TreeGrafter"/>
</dbReference>
<dbReference type="Pfam" id="PF02397">
    <property type="entry name" value="Bac_transf"/>
    <property type="match status" value="1"/>
</dbReference>
<dbReference type="InterPro" id="IPR017475">
    <property type="entry name" value="EPS_sugar_tfrase"/>
</dbReference>
<dbReference type="AlphaFoldDB" id="A0A7W9EK54"/>
<feature type="transmembrane region" description="Helical" evidence="8">
    <location>
        <begin position="36"/>
        <end position="58"/>
    </location>
</feature>
<feature type="transmembrane region" description="Helical" evidence="8">
    <location>
        <begin position="64"/>
        <end position="82"/>
    </location>
</feature>
<feature type="transmembrane region" description="Helical" evidence="8">
    <location>
        <begin position="103"/>
        <end position="121"/>
    </location>
</feature>
<keyword evidence="4 8" id="KW-0812">Transmembrane</keyword>
<sequence length="465" mass="51701">MTNMGLDAFHSQDRRQRGERGATLSSILRYRASGGLILIDALCLVFGVWLAGYLRTILFGPTPWALALIALVPIFFLTAFGVRAYDSECLQRPRHAAWQGGKALLLAVCTVILVAFAFQASEDFPRALMLFGTATSFLLITAARYVFVSNLRQIIGGNPFNVMLLHDGESSVPAGKFSAMVPIQGRFDPDVHDPIMYDRLARIIANADRVVIACAPEKRVAWANSLKSANVQAEIFVPELDQLAPLGVSAYADTPTVIVAVGPLGLFDRFVKRLFDLAVSGVAVLALSPLLALIALLVKLDSPGPILFKQVRIGCRNEMFRIWKFRSMFVEGSDSAGHRSASREDDRITRVGRFIRKTSMDELPQLFNVLRGDMSIVGPRPHALGSRAAEKLFWEIDGRYWQRHSVKPGLTGLAQVRGYRGATPFENDLRNRLQADLEYLEHWSIWRDVKIVLMTFRVLSHGNAY</sequence>
<dbReference type="RefSeq" id="WP_184029239.1">
    <property type="nucleotide sequence ID" value="NZ_JACIJJ010000004.1"/>
</dbReference>
<organism evidence="10 11">
    <name type="scientific">Sphingomonas yantingensis</name>
    <dbReference type="NCBI Taxonomy" id="1241761"/>
    <lineage>
        <taxon>Bacteria</taxon>
        <taxon>Pseudomonadati</taxon>
        <taxon>Pseudomonadota</taxon>
        <taxon>Alphaproteobacteria</taxon>
        <taxon>Sphingomonadales</taxon>
        <taxon>Sphingomonadaceae</taxon>
        <taxon>Sphingomonas</taxon>
    </lineage>
</organism>